<comment type="caution">
    <text evidence="1">The sequence shown here is derived from an EMBL/GenBank/DDBJ whole genome shotgun (WGS) entry which is preliminary data.</text>
</comment>
<protein>
    <submittedName>
        <fullName evidence="1">YagB/YeeU/YfjZ family protein</fullName>
    </submittedName>
</protein>
<name>A0A781QAZ0_ECOLX</name>
<sequence>VFSPRHCPIFYLCISGKSSV</sequence>
<reference evidence="1" key="1">
    <citation type="journal article" date="2018" name="Genome Biol.">
        <title>SKESA: strategic k-mer extension for scrupulous assemblies.</title>
        <authorList>
            <person name="Souvorov A."/>
            <person name="Agarwala R."/>
            <person name="Lipman D.J."/>
        </authorList>
    </citation>
    <scope>NUCLEOTIDE SEQUENCE</scope>
    <source>
        <strain evidence="1">EC00595</strain>
    </source>
</reference>
<proteinExistence type="predicted"/>
<organism evidence="1">
    <name type="scientific">Escherichia coli</name>
    <dbReference type="NCBI Taxonomy" id="562"/>
    <lineage>
        <taxon>Bacteria</taxon>
        <taxon>Pseudomonadati</taxon>
        <taxon>Pseudomonadota</taxon>
        <taxon>Gammaproteobacteria</taxon>
        <taxon>Enterobacterales</taxon>
        <taxon>Enterobacteriaceae</taxon>
        <taxon>Escherichia</taxon>
    </lineage>
</organism>
<accession>A0A781QAZ0</accession>
<feature type="non-terminal residue" evidence="1">
    <location>
        <position position="1"/>
    </location>
</feature>
<dbReference type="AlphaFoldDB" id="A0A781QAZ0"/>
<gene>
    <name evidence="1" type="ORF">HL642_23460</name>
</gene>
<dbReference type="EMBL" id="DABHBR010000039">
    <property type="protein sequence ID" value="HAJ1232517.1"/>
    <property type="molecule type" value="Genomic_DNA"/>
</dbReference>
<evidence type="ECO:0000313" key="1">
    <source>
        <dbReference type="EMBL" id="HAJ1232517.1"/>
    </source>
</evidence>
<reference evidence="1" key="2">
    <citation type="submission" date="2019-09" db="EMBL/GenBank/DDBJ databases">
        <authorList>
            <consortium name="NCBI Pathogen Detection Project"/>
        </authorList>
    </citation>
    <scope>NUCLEOTIDE SEQUENCE</scope>
    <source>
        <strain evidence="1">EC00595</strain>
    </source>
</reference>